<comment type="caution">
    <text evidence="2">The sequence shown here is derived from an EMBL/GenBank/DDBJ whole genome shotgun (WGS) entry which is preliminary data.</text>
</comment>
<name>A0ABW6C2R3_9BACT</name>
<evidence type="ECO:0000313" key="3">
    <source>
        <dbReference type="Proteomes" id="UP001597641"/>
    </source>
</evidence>
<dbReference type="Gene3D" id="2.60.120.560">
    <property type="entry name" value="Exo-inulinase, domain 1"/>
    <property type="match status" value="1"/>
</dbReference>
<keyword evidence="3" id="KW-1185">Reference proteome</keyword>
<sequence length="244" mass="27362">MNKILLLYILLLGSLPFTISFQSPALPSEKLGEKPKSKSLFNGKDLTGWHVDVPKMDNDPTAHNPFIVRNGLLVSLGTPGGHLITNDSYKNYRLEIEYRFADKPGNCGALVHVSTPRALYEMFPQSIEVQMMHGNAGDFWCIQEDIVVPDMEKRRGPKEKWGVNGDKLRRIPNLTDGSEKPLGEWNAMTIECVGKEVKVWVNNELVNHGFDATVQHGQIALQAEGAEVEFRKLLLTPISKLEEK</sequence>
<dbReference type="InterPro" id="IPR010496">
    <property type="entry name" value="AL/BT2_dom"/>
</dbReference>
<proteinExistence type="predicted"/>
<dbReference type="EMBL" id="JBHUOX010000032">
    <property type="protein sequence ID" value="MFD3003553.1"/>
    <property type="molecule type" value="Genomic_DNA"/>
</dbReference>
<dbReference type="Proteomes" id="UP001597641">
    <property type="component" value="Unassembled WGS sequence"/>
</dbReference>
<evidence type="ECO:0000313" key="2">
    <source>
        <dbReference type="EMBL" id="MFD3003553.1"/>
    </source>
</evidence>
<dbReference type="RefSeq" id="WP_377491176.1">
    <property type="nucleotide sequence ID" value="NZ_JBHUOX010000032.1"/>
</dbReference>
<accession>A0ABW6C2R3</accession>
<protein>
    <submittedName>
        <fullName evidence="2">DUF1080 domain-containing protein</fullName>
    </submittedName>
</protein>
<organism evidence="2 3">
    <name type="scientific">Pontibacter toksunensis</name>
    <dbReference type="NCBI Taxonomy" id="1332631"/>
    <lineage>
        <taxon>Bacteria</taxon>
        <taxon>Pseudomonadati</taxon>
        <taxon>Bacteroidota</taxon>
        <taxon>Cytophagia</taxon>
        <taxon>Cytophagales</taxon>
        <taxon>Hymenobacteraceae</taxon>
        <taxon>Pontibacter</taxon>
    </lineage>
</organism>
<evidence type="ECO:0000259" key="1">
    <source>
        <dbReference type="Pfam" id="PF06439"/>
    </source>
</evidence>
<dbReference type="Pfam" id="PF06439">
    <property type="entry name" value="3keto-disac_hyd"/>
    <property type="match status" value="1"/>
</dbReference>
<feature type="domain" description="3-keto-alpha-glucoside-1,2-lyase/3-keto-2-hydroxy-glucal hydratase" evidence="1">
    <location>
        <begin position="37"/>
        <end position="233"/>
    </location>
</feature>
<reference evidence="3" key="1">
    <citation type="journal article" date="2019" name="Int. J. Syst. Evol. Microbiol.">
        <title>The Global Catalogue of Microorganisms (GCM) 10K type strain sequencing project: providing services to taxonomists for standard genome sequencing and annotation.</title>
        <authorList>
            <consortium name="The Broad Institute Genomics Platform"/>
            <consortium name="The Broad Institute Genome Sequencing Center for Infectious Disease"/>
            <person name="Wu L."/>
            <person name="Ma J."/>
        </authorList>
    </citation>
    <scope>NUCLEOTIDE SEQUENCE [LARGE SCALE GENOMIC DNA]</scope>
    <source>
        <strain evidence="3">KCTC 23984</strain>
    </source>
</reference>
<gene>
    <name evidence="2" type="ORF">ACFS7Z_24565</name>
</gene>